<evidence type="ECO:0000256" key="1">
    <source>
        <dbReference type="ARBA" id="ARBA00001974"/>
    </source>
</evidence>
<dbReference type="SUPFAM" id="SSF47203">
    <property type="entry name" value="Acyl-CoA dehydrogenase C-terminal domain-like"/>
    <property type="match status" value="1"/>
</dbReference>
<comment type="cofactor">
    <cofactor evidence="1 6">
        <name>FAD</name>
        <dbReference type="ChEBI" id="CHEBI:57692"/>
    </cofactor>
</comment>
<evidence type="ECO:0000259" key="8">
    <source>
        <dbReference type="Pfam" id="PF02770"/>
    </source>
</evidence>
<dbReference type="FunFam" id="2.40.110.10:FF:000011">
    <property type="entry name" value="Acyl-CoA dehydrogenase FadE34"/>
    <property type="match status" value="1"/>
</dbReference>
<evidence type="ECO:0000256" key="2">
    <source>
        <dbReference type="ARBA" id="ARBA00009347"/>
    </source>
</evidence>
<dbReference type="PANTHER" id="PTHR43292">
    <property type="entry name" value="ACYL-COA DEHYDROGENASE"/>
    <property type="match status" value="1"/>
</dbReference>
<dbReference type="GO" id="GO:0050660">
    <property type="term" value="F:flavin adenine dinucleotide binding"/>
    <property type="evidence" value="ECO:0007669"/>
    <property type="project" value="InterPro"/>
</dbReference>
<dbReference type="InterPro" id="IPR009100">
    <property type="entry name" value="AcylCoA_DH/oxidase_NM_dom_sf"/>
</dbReference>
<reference evidence="10 11" key="1">
    <citation type="submission" date="2019-11" db="EMBL/GenBank/DDBJ databases">
        <title>Gordonia sp. nov., a novel actinobacterium isolated from mangrove soil in Hainan.</title>
        <authorList>
            <person name="Huang X."/>
            <person name="Xie Y."/>
            <person name="Chu X."/>
            <person name="Xiao K."/>
        </authorList>
    </citation>
    <scope>NUCLEOTIDE SEQUENCE [LARGE SCALE GENOMIC DNA]</scope>
    <source>
        <strain evidence="10 11">HNM0687</strain>
    </source>
</reference>
<feature type="domain" description="Acyl-CoA dehydrogenase/oxidase C-terminal" evidence="7">
    <location>
        <begin position="246"/>
        <end position="386"/>
    </location>
</feature>
<dbReference type="PANTHER" id="PTHR43292:SF3">
    <property type="entry name" value="ACYL-COA DEHYDROGENASE FADE29"/>
    <property type="match status" value="1"/>
</dbReference>
<keyword evidence="5 6" id="KW-0560">Oxidoreductase</keyword>
<dbReference type="Pfam" id="PF02771">
    <property type="entry name" value="Acyl-CoA_dh_N"/>
    <property type="match status" value="1"/>
</dbReference>
<sequence>MASVDTAHSAPAISNPDLSIDDMRGVFRAWLTDHASELERFRTLPTDVEEIFSGHGAALQKLLYDAGWIRLGWPADVGGIGGTIAHRALIGEELVLAGYPTPFSFATQEVMGPALARFGSPELRTEFVPRLLRGQESWCQGFSEPGAGSDLGSLRTKAVEQGDNWLISGEKVWTSWAQYASRCFVLARTGTQESAHRGITAFFVDMDTAGITRSPLRAITGQDDFSSLHFSNVVVPKSRVVGEVNGGWGVSMFILGCERGAAAWQRQAWMRWQLEQLVTQSPSLSDETIGEAFELISGLRLLARRTLRALSAGEELGVRPSFDKYLMSSAEKFLFDAALTSMPERLLMGDDQESADWRNDYLYSRASSIYGGAKEIQRNIIAERILGLPREK</sequence>
<evidence type="ECO:0000259" key="9">
    <source>
        <dbReference type="Pfam" id="PF02771"/>
    </source>
</evidence>
<dbReference type="GO" id="GO:0005886">
    <property type="term" value="C:plasma membrane"/>
    <property type="evidence" value="ECO:0007669"/>
    <property type="project" value="TreeGrafter"/>
</dbReference>
<dbReference type="SUPFAM" id="SSF56645">
    <property type="entry name" value="Acyl-CoA dehydrogenase NM domain-like"/>
    <property type="match status" value="1"/>
</dbReference>
<dbReference type="Gene3D" id="1.10.540.10">
    <property type="entry name" value="Acyl-CoA dehydrogenase/oxidase, N-terminal domain"/>
    <property type="match status" value="1"/>
</dbReference>
<evidence type="ECO:0000313" key="10">
    <source>
        <dbReference type="EMBL" id="MXP24192.1"/>
    </source>
</evidence>
<dbReference type="GO" id="GO:0016627">
    <property type="term" value="F:oxidoreductase activity, acting on the CH-CH group of donors"/>
    <property type="evidence" value="ECO:0007669"/>
    <property type="project" value="InterPro"/>
</dbReference>
<organism evidence="10 11">
    <name type="scientific">Gordonia mangrovi</name>
    <dbReference type="NCBI Taxonomy" id="2665643"/>
    <lineage>
        <taxon>Bacteria</taxon>
        <taxon>Bacillati</taxon>
        <taxon>Actinomycetota</taxon>
        <taxon>Actinomycetes</taxon>
        <taxon>Mycobacteriales</taxon>
        <taxon>Gordoniaceae</taxon>
        <taxon>Gordonia</taxon>
    </lineage>
</organism>
<dbReference type="Gene3D" id="2.40.110.10">
    <property type="entry name" value="Butyryl-CoA Dehydrogenase, subunit A, domain 2"/>
    <property type="match status" value="1"/>
</dbReference>
<keyword evidence="11" id="KW-1185">Reference proteome</keyword>
<gene>
    <name evidence="10" type="ORF">GIY30_22940</name>
</gene>
<evidence type="ECO:0000313" key="11">
    <source>
        <dbReference type="Proteomes" id="UP000475545"/>
    </source>
</evidence>
<protein>
    <submittedName>
        <fullName evidence="10">Acyl-CoA dehydrogenase</fullName>
    </submittedName>
</protein>
<dbReference type="AlphaFoldDB" id="A0A6L7GX92"/>
<feature type="domain" description="Acyl-CoA oxidase/dehydrogenase middle" evidence="8">
    <location>
        <begin position="139"/>
        <end position="233"/>
    </location>
</feature>
<feature type="domain" description="Acyl-CoA dehydrogenase/oxidase N-terminal" evidence="9">
    <location>
        <begin position="57"/>
        <end position="135"/>
    </location>
</feature>
<evidence type="ECO:0000256" key="6">
    <source>
        <dbReference type="RuleBase" id="RU362125"/>
    </source>
</evidence>
<accession>A0A6L7GX92</accession>
<comment type="similarity">
    <text evidence="2 6">Belongs to the acyl-CoA dehydrogenase family.</text>
</comment>
<keyword evidence="4 6" id="KW-0274">FAD</keyword>
<comment type="caution">
    <text evidence="10">The sequence shown here is derived from an EMBL/GenBank/DDBJ whole genome shotgun (WGS) entry which is preliminary data.</text>
</comment>
<dbReference type="EMBL" id="WMBR01000009">
    <property type="protein sequence ID" value="MXP24192.1"/>
    <property type="molecule type" value="Genomic_DNA"/>
</dbReference>
<dbReference type="Gene3D" id="1.20.140.10">
    <property type="entry name" value="Butyryl-CoA Dehydrogenase, subunit A, domain 3"/>
    <property type="match status" value="1"/>
</dbReference>
<evidence type="ECO:0000256" key="3">
    <source>
        <dbReference type="ARBA" id="ARBA00022630"/>
    </source>
</evidence>
<dbReference type="InterPro" id="IPR013786">
    <property type="entry name" value="AcylCoA_DH/ox_N"/>
</dbReference>
<evidence type="ECO:0000256" key="5">
    <source>
        <dbReference type="ARBA" id="ARBA00023002"/>
    </source>
</evidence>
<dbReference type="InterPro" id="IPR006091">
    <property type="entry name" value="Acyl-CoA_Oxase/DH_mid-dom"/>
</dbReference>
<dbReference type="Pfam" id="PF02770">
    <property type="entry name" value="Acyl-CoA_dh_M"/>
    <property type="match status" value="1"/>
</dbReference>
<name>A0A6L7GX92_9ACTN</name>
<dbReference type="Pfam" id="PF00441">
    <property type="entry name" value="Acyl-CoA_dh_1"/>
    <property type="match status" value="1"/>
</dbReference>
<dbReference type="Proteomes" id="UP000475545">
    <property type="component" value="Unassembled WGS sequence"/>
</dbReference>
<dbReference type="InterPro" id="IPR037069">
    <property type="entry name" value="AcylCoA_DH/ox_N_sf"/>
</dbReference>
<dbReference type="InterPro" id="IPR036250">
    <property type="entry name" value="AcylCo_DH-like_C"/>
</dbReference>
<proteinExistence type="inferred from homology"/>
<dbReference type="InterPro" id="IPR046373">
    <property type="entry name" value="Acyl-CoA_Oxase/DH_mid-dom_sf"/>
</dbReference>
<evidence type="ECO:0000256" key="4">
    <source>
        <dbReference type="ARBA" id="ARBA00022827"/>
    </source>
</evidence>
<keyword evidence="3 6" id="KW-0285">Flavoprotein</keyword>
<dbReference type="InterPro" id="IPR009075">
    <property type="entry name" value="AcylCo_DH/oxidase_C"/>
</dbReference>
<dbReference type="RefSeq" id="WP_160904385.1">
    <property type="nucleotide sequence ID" value="NZ_CP102850.1"/>
</dbReference>
<evidence type="ECO:0000259" key="7">
    <source>
        <dbReference type="Pfam" id="PF00441"/>
    </source>
</evidence>
<dbReference type="InterPro" id="IPR052161">
    <property type="entry name" value="Mycobact_Acyl-CoA_DH"/>
</dbReference>